<evidence type="ECO:0000313" key="4">
    <source>
        <dbReference type="EMBL" id="MBC8359907.1"/>
    </source>
</evidence>
<dbReference type="EMBL" id="JACNJH010000037">
    <property type="protein sequence ID" value="MBC8359907.1"/>
    <property type="molecule type" value="Genomic_DNA"/>
</dbReference>
<keyword evidence="1 4" id="KW-0238">DNA-binding</keyword>
<dbReference type="Proteomes" id="UP000603434">
    <property type="component" value="Unassembled WGS sequence"/>
</dbReference>
<dbReference type="Gene3D" id="2.10.260.10">
    <property type="match status" value="1"/>
</dbReference>
<dbReference type="InterPro" id="IPR037914">
    <property type="entry name" value="SpoVT-AbrB_sf"/>
</dbReference>
<dbReference type="NCBIfam" id="TIGR01439">
    <property type="entry name" value="lp_hng_hel_AbrB"/>
    <property type="match status" value="1"/>
</dbReference>
<name>A0A8J6NQ83_9BACT</name>
<evidence type="ECO:0000256" key="1">
    <source>
        <dbReference type="PROSITE-ProRule" id="PRU01076"/>
    </source>
</evidence>
<evidence type="ECO:0000259" key="3">
    <source>
        <dbReference type="PROSITE" id="PS51740"/>
    </source>
</evidence>
<dbReference type="SMART" id="SM00966">
    <property type="entry name" value="SpoVT_AbrB"/>
    <property type="match status" value="1"/>
</dbReference>
<dbReference type="AlphaFoldDB" id="A0A8J6NQ83"/>
<dbReference type="PROSITE" id="PS51740">
    <property type="entry name" value="SPOVT_ABRB"/>
    <property type="match status" value="1"/>
</dbReference>
<organism evidence="4 5">
    <name type="scientific">Candidatus Desulfatibia profunda</name>
    <dbReference type="NCBI Taxonomy" id="2841695"/>
    <lineage>
        <taxon>Bacteria</taxon>
        <taxon>Pseudomonadati</taxon>
        <taxon>Thermodesulfobacteriota</taxon>
        <taxon>Desulfobacteria</taxon>
        <taxon>Desulfobacterales</taxon>
        <taxon>Desulfobacterales incertae sedis</taxon>
        <taxon>Candidatus Desulfatibia</taxon>
    </lineage>
</organism>
<feature type="domain" description="SpoVT-AbrB" evidence="3">
    <location>
        <begin position="1"/>
        <end position="46"/>
    </location>
</feature>
<sequence length="76" mass="8399">MNTVKVLTKGQIVIPASIRKKYNIQPGNALKVFEYGNLIYLVPPSNNPEKDAKGCLPGQPSLSEALLQDRKKDFAE</sequence>
<dbReference type="InterPro" id="IPR007159">
    <property type="entry name" value="SpoVT-AbrB_dom"/>
</dbReference>
<comment type="caution">
    <text evidence="4">The sequence shown here is derived from an EMBL/GenBank/DDBJ whole genome shotgun (WGS) entry which is preliminary data.</text>
</comment>
<reference evidence="4 5" key="1">
    <citation type="submission" date="2020-08" db="EMBL/GenBank/DDBJ databases">
        <title>Bridging the membrane lipid divide: bacteria of the FCB group superphylum have the potential to synthesize archaeal ether lipids.</title>
        <authorList>
            <person name="Villanueva L."/>
            <person name="Von Meijenfeldt F.A.B."/>
            <person name="Westbye A.B."/>
            <person name="Yadav S."/>
            <person name="Hopmans E.C."/>
            <person name="Dutilh B.E."/>
            <person name="Sinninghe Damste J.S."/>
        </authorList>
    </citation>
    <scope>NUCLEOTIDE SEQUENCE [LARGE SCALE GENOMIC DNA]</scope>
    <source>
        <strain evidence="4">NIOZ-UU30</strain>
    </source>
</reference>
<accession>A0A8J6NQ83</accession>
<feature type="region of interest" description="Disordered" evidence="2">
    <location>
        <begin position="49"/>
        <end position="76"/>
    </location>
</feature>
<gene>
    <name evidence="4" type="ORF">H8E23_00730</name>
</gene>
<proteinExistence type="predicted"/>
<dbReference type="Pfam" id="PF04014">
    <property type="entry name" value="MazE_antitoxin"/>
    <property type="match status" value="1"/>
</dbReference>
<evidence type="ECO:0000256" key="2">
    <source>
        <dbReference type="SAM" id="MobiDB-lite"/>
    </source>
</evidence>
<protein>
    <submittedName>
        <fullName evidence="4">AbrB/MazE/SpoVT family DNA-binding domain-containing protein</fullName>
    </submittedName>
</protein>
<evidence type="ECO:0000313" key="5">
    <source>
        <dbReference type="Proteomes" id="UP000603434"/>
    </source>
</evidence>
<feature type="compositionally biased region" description="Basic and acidic residues" evidence="2">
    <location>
        <begin position="67"/>
        <end position="76"/>
    </location>
</feature>
<dbReference type="GO" id="GO:0003677">
    <property type="term" value="F:DNA binding"/>
    <property type="evidence" value="ECO:0007669"/>
    <property type="project" value="UniProtKB-UniRule"/>
</dbReference>
<dbReference type="SUPFAM" id="SSF89447">
    <property type="entry name" value="AbrB/MazE/MraZ-like"/>
    <property type="match status" value="1"/>
</dbReference>